<keyword evidence="5" id="KW-1185">Reference proteome</keyword>
<evidence type="ECO:0000313" key="4">
    <source>
        <dbReference type="EMBL" id="GLU45900.1"/>
    </source>
</evidence>
<evidence type="ECO:0000256" key="2">
    <source>
        <dbReference type="SAM" id="MobiDB-lite"/>
    </source>
</evidence>
<reference evidence="4" key="1">
    <citation type="submission" date="2023-02" db="EMBL/GenBank/DDBJ databases">
        <title>Nocardiopsis ansamitocini NBRC 112285.</title>
        <authorList>
            <person name="Ichikawa N."/>
            <person name="Sato H."/>
            <person name="Tonouchi N."/>
        </authorList>
    </citation>
    <scope>NUCLEOTIDE SEQUENCE</scope>
    <source>
        <strain evidence="4">NBRC 112285</strain>
    </source>
</reference>
<keyword evidence="4" id="KW-0378">Hydrolase</keyword>
<dbReference type="Gene3D" id="3.30.160.20">
    <property type="match status" value="1"/>
</dbReference>
<dbReference type="AlphaFoldDB" id="A0A9W6P287"/>
<dbReference type="PANTHER" id="PTHR47814">
    <property type="entry name" value="PEPTIDYL-TRNA HYDROLASE ARFB"/>
    <property type="match status" value="1"/>
</dbReference>
<dbReference type="InterPro" id="IPR045853">
    <property type="entry name" value="Pep_chain_release_fac_I_sf"/>
</dbReference>
<dbReference type="Pfam" id="PF00472">
    <property type="entry name" value="RF-1"/>
    <property type="match status" value="1"/>
</dbReference>
<dbReference type="InterPro" id="IPR000352">
    <property type="entry name" value="Pep_chain_release_fac_I"/>
</dbReference>
<sequence>MASPHSVRLREDELMWRFSRSSGPGGQHVNTSDTRVALSVDVTATVVLTDAQRERALDRLASRLVSGVLTVTAQDSRSQQRNRELARERMAALLTEAAAPPARARRATKPSRGAKERRLQGKRRRSDVKRSRARPQDD</sequence>
<evidence type="ECO:0000256" key="1">
    <source>
        <dbReference type="ARBA" id="ARBA00010835"/>
    </source>
</evidence>
<protein>
    <submittedName>
        <fullName evidence="4">Aminoacyl-tRNA hydrolase</fullName>
    </submittedName>
</protein>
<dbReference type="EMBL" id="BSQG01000001">
    <property type="protein sequence ID" value="GLU45900.1"/>
    <property type="molecule type" value="Genomic_DNA"/>
</dbReference>
<feature type="region of interest" description="Disordered" evidence="2">
    <location>
        <begin position="94"/>
        <end position="138"/>
    </location>
</feature>
<evidence type="ECO:0000313" key="5">
    <source>
        <dbReference type="Proteomes" id="UP001165092"/>
    </source>
</evidence>
<dbReference type="RefSeq" id="WP_285756775.1">
    <property type="nucleotide sequence ID" value="NZ_BSQG01000001.1"/>
</dbReference>
<comment type="similarity">
    <text evidence="1">Belongs to the prokaryotic/mitochondrial release factor family.</text>
</comment>
<comment type="caution">
    <text evidence="4">The sequence shown here is derived from an EMBL/GenBank/DDBJ whole genome shotgun (WGS) entry which is preliminary data.</text>
</comment>
<dbReference type="GO" id="GO:0072344">
    <property type="term" value="P:rescue of stalled ribosome"/>
    <property type="evidence" value="ECO:0007669"/>
    <property type="project" value="TreeGrafter"/>
</dbReference>
<dbReference type="NCBIfam" id="NF006718">
    <property type="entry name" value="PRK09256.1"/>
    <property type="match status" value="1"/>
</dbReference>
<proteinExistence type="inferred from homology"/>
<gene>
    <name evidence="4" type="ORF">Nans01_02510</name>
</gene>
<dbReference type="GO" id="GO:0004045">
    <property type="term" value="F:peptidyl-tRNA hydrolase activity"/>
    <property type="evidence" value="ECO:0007669"/>
    <property type="project" value="TreeGrafter"/>
</dbReference>
<dbReference type="Proteomes" id="UP001165092">
    <property type="component" value="Unassembled WGS sequence"/>
</dbReference>
<evidence type="ECO:0000259" key="3">
    <source>
        <dbReference type="Pfam" id="PF00472"/>
    </source>
</evidence>
<organism evidence="4 5">
    <name type="scientific">Nocardiopsis ansamitocini</name>
    <dbReference type="NCBI Taxonomy" id="1670832"/>
    <lineage>
        <taxon>Bacteria</taxon>
        <taxon>Bacillati</taxon>
        <taxon>Actinomycetota</taxon>
        <taxon>Actinomycetes</taxon>
        <taxon>Streptosporangiales</taxon>
        <taxon>Nocardiopsidaceae</taxon>
        <taxon>Nocardiopsis</taxon>
    </lineage>
</organism>
<feature type="compositionally biased region" description="Basic and acidic residues" evidence="2">
    <location>
        <begin position="128"/>
        <end position="138"/>
    </location>
</feature>
<accession>A0A9W6P287</accession>
<dbReference type="GO" id="GO:0003747">
    <property type="term" value="F:translation release factor activity"/>
    <property type="evidence" value="ECO:0007669"/>
    <property type="project" value="InterPro"/>
</dbReference>
<dbReference type="PANTHER" id="PTHR47814:SF1">
    <property type="entry name" value="PEPTIDYL-TRNA HYDROLASE ARFB"/>
    <property type="match status" value="1"/>
</dbReference>
<feature type="domain" description="Prokaryotic-type class I peptide chain release factors" evidence="3">
    <location>
        <begin position="7"/>
        <end position="132"/>
    </location>
</feature>
<name>A0A9W6P287_9ACTN</name>
<dbReference type="SUPFAM" id="SSF75620">
    <property type="entry name" value="Release factor"/>
    <property type="match status" value="1"/>
</dbReference>
<dbReference type="GO" id="GO:0043022">
    <property type="term" value="F:ribosome binding"/>
    <property type="evidence" value="ECO:0007669"/>
    <property type="project" value="TreeGrafter"/>
</dbReference>